<dbReference type="PROSITE" id="PS50082">
    <property type="entry name" value="WD_REPEATS_2"/>
    <property type="match status" value="2"/>
</dbReference>
<dbReference type="InterPro" id="IPR036322">
    <property type="entry name" value="WD40_repeat_dom_sf"/>
</dbReference>
<accession>A0A3Q7GFN3</accession>
<dbReference type="AlphaFoldDB" id="A0A3Q7GFN3"/>
<dbReference type="SUPFAM" id="SSF50978">
    <property type="entry name" value="WD40 repeat-like"/>
    <property type="match status" value="1"/>
</dbReference>
<dbReference type="GO" id="GO:0000118">
    <property type="term" value="C:histone deacetylase complex"/>
    <property type="evidence" value="ECO:0000318"/>
    <property type="project" value="GO_Central"/>
</dbReference>
<dbReference type="SMART" id="SM00320">
    <property type="entry name" value="WD40"/>
    <property type="match status" value="3"/>
</dbReference>
<evidence type="ECO:0000256" key="2">
    <source>
        <dbReference type="ARBA" id="ARBA00022574"/>
    </source>
</evidence>
<dbReference type="InterPro" id="IPR015943">
    <property type="entry name" value="WD40/YVTN_repeat-like_dom_sf"/>
</dbReference>
<dbReference type="GO" id="GO:0006357">
    <property type="term" value="P:regulation of transcription by RNA polymerase II"/>
    <property type="evidence" value="ECO:0000318"/>
    <property type="project" value="GO_Central"/>
</dbReference>
<feature type="repeat" description="WD" evidence="5">
    <location>
        <begin position="203"/>
        <end position="232"/>
    </location>
</feature>
<proteinExistence type="predicted"/>
<keyword evidence="3" id="KW-0677">Repeat</keyword>
<dbReference type="PANTHER" id="PTHR22846">
    <property type="entry name" value="WD40 REPEAT PROTEIN"/>
    <property type="match status" value="1"/>
</dbReference>
<evidence type="ECO:0000313" key="9">
    <source>
        <dbReference type="Proteomes" id="UP000004994"/>
    </source>
</evidence>
<dbReference type="InParanoid" id="A0A3Q7GFN3"/>
<keyword evidence="6" id="KW-0472">Membrane</keyword>
<dbReference type="PROSITE" id="PS50835">
    <property type="entry name" value="IG_LIKE"/>
    <property type="match status" value="1"/>
</dbReference>
<evidence type="ECO:0000259" key="7">
    <source>
        <dbReference type="PROSITE" id="PS50835"/>
    </source>
</evidence>
<dbReference type="Pfam" id="PF00400">
    <property type="entry name" value="WD40"/>
    <property type="match status" value="2"/>
</dbReference>
<dbReference type="InterPro" id="IPR001680">
    <property type="entry name" value="WD40_rpt"/>
</dbReference>
<dbReference type="PROSITE" id="PS50294">
    <property type="entry name" value="WD_REPEATS_REGION"/>
    <property type="match status" value="2"/>
</dbReference>
<dbReference type="InterPro" id="IPR019775">
    <property type="entry name" value="WD40_repeat_CS"/>
</dbReference>
<dbReference type="GO" id="GO:0003714">
    <property type="term" value="F:transcription corepressor activity"/>
    <property type="evidence" value="ECO:0000318"/>
    <property type="project" value="GO_Central"/>
</dbReference>
<dbReference type="Gramene" id="Solyc05g014420.2.1">
    <property type="protein sequence ID" value="Solyc05g014420.2.1"/>
    <property type="gene ID" value="Solyc05g014420.2"/>
</dbReference>
<dbReference type="Gene3D" id="2.130.10.10">
    <property type="entry name" value="YVTN repeat-like/Quinoprotein amine dehydrogenase"/>
    <property type="match status" value="1"/>
</dbReference>
<dbReference type="InterPro" id="IPR007110">
    <property type="entry name" value="Ig-like_dom"/>
</dbReference>
<dbReference type="PANTHER" id="PTHR22846:SF67">
    <property type="entry name" value="F-BOX-LIKE_WD REPEAT-CONTAINING PROTEIN TBL1XR1 ISOFORM X1"/>
    <property type="match status" value="1"/>
</dbReference>
<dbReference type="EnsemblPlants" id="Solyc05g014420.2.1">
    <property type="protein sequence ID" value="Solyc05g014420.2.1"/>
    <property type="gene ID" value="Solyc05g014420.2"/>
</dbReference>
<name>A0A3Q7GFN3_SOLLC</name>
<dbReference type="STRING" id="4081.A0A3Q7GFN3"/>
<evidence type="ECO:0000256" key="1">
    <source>
        <dbReference type="ARBA" id="ARBA00004123"/>
    </source>
</evidence>
<evidence type="ECO:0000256" key="3">
    <source>
        <dbReference type="ARBA" id="ARBA00022737"/>
    </source>
</evidence>
<evidence type="ECO:0000256" key="6">
    <source>
        <dbReference type="SAM" id="Phobius"/>
    </source>
</evidence>
<protein>
    <recommendedName>
        <fullName evidence="7">Ig-like domain-containing protein</fullName>
    </recommendedName>
</protein>
<dbReference type="Proteomes" id="UP000004994">
    <property type="component" value="Chromosome 5"/>
</dbReference>
<comment type="subcellular location">
    <subcellularLocation>
        <location evidence="1">Nucleus</location>
    </subcellularLocation>
</comment>
<reference evidence="8" key="2">
    <citation type="submission" date="2019-01" db="UniProtKB">
        <authorList>
            <consortium name="EnsemblPlants"/>
        </authorList>
    </citation>
    <scope>IDENTIFICATION</scope>
    <source>
        <strain evidence="8">cv. Heinz 1706</strain>
    </source>
</reference>
<feature type="repeat" description="WD" evidence="5">
    <location>
        <begin position="120"/>
        <end position="161"/>
    </location>
</feature>
<keyword evidence="9" id="KW-1185">Reference proteome</keyword>
<keyword evidence="4" id="KW-0539">Nucleus</keyword>
<feature type="transmembrane region" description="Helical" evidence="6">
    <location>
        <begin position="64"/>
        <end position="89"/>
    </location>
</feature>
<dbReference type="InterPro" id="IPR045183">
    <property type="entry name" value="Ebi-like"/>
</dbReference>
<keyword evidence="6" id="KW-0812">Transmembrane</keyword>
<dbReference type="PROSITE" id="PS00678">
    <property type="entry name" value="WD_REPEATS_1"/>
    <property type="match status" value="1"/>
</dbReference>
<sequence length="282" mass="31636">MHDNTDMNEDFKLLEPMDLITKSVDELRKIIKEKQHKEKEREHDSERSDVMVLEGHISEVRYDFSIGVIFCFLSDILTLQFSFVSILLLGFCLCLESRRVTACIWREGTLLATGELVCTLNKHKGPIMSLKWNKKGNYLLSGSIDTTAVVWNVKSGESKQQFGFHSGQLLDVAGQNNDSFATSSADRMIYDCKVGENKTVKKFSGHQNEINAINWDPSGSLLASCSDDTTVKEIYTIKWSPTGAGTSNPNQQLLVASASFVTTVKLWDVHHGCLLHSFNGHR</sequence>
<evidence type="ECO:0000256" key="4">
    <source>
        <dbReference type="ARBA" id="ARBA00023242"/>
    </source>
</evidence>
<evidence type="ECO:0000313" key="8">
    <source>
        <dbReference type="EnsemblPlants" id="Solyc05g014420.2.1"/>
    </source>
</evidence>
<evidence type="ECO:0000256" key="5">
    <source>
        <dbReference type="PROSITE-ProRule" id="PRU00221"/>
    </source>
</evidence>
<feature type="domain" description="Ig-like" evidence="7">
    <location>
        <begin position="107"/>
        <end position="204"/>
    </location>
</feature>
<reference evidence="8" key="1">
    <citation type="journal article" date="2012" name="Nature">
        <title>The tomato genome sequence provides insights into fleshy fruit evolution.</title>
        <authorList>
            <consortium name="Tomato Genome Consortium"/>
        </authorList>
    </citation>
    <scope>NUCLEOTIDE SEQUENCE [LARGE SCALE GENOMIC DNA]</scope>
    <source>
        <strain evidence="8">cv. Heinz 1706</strain>
    </source>
</reference>
<keyword evidence="2 5" id="KW-0853">WD repeat</keyword>
<keyword evidence="6" id="KW-1133">Transmembrane helix</keyword>
<organism evidence="8">
    <name type="scientific">Solanum lycopersicum</name>
    <name type="common">Tomato</name>
    <name type="synonym">Lycopersicon esculentum</name>
    <dbReference type="NCBI Taxonomy" id="4081"/>
    <lineage>
        <taxon>Eukaryota</taxon>
        <taxon>Viridiplantae</taxon>
        <taxon>Streptophyta</taxon>
        <taxon>Embryophyta</taxon>
        <taxon>Tracheophyta</taxon>
        <taxon>Spermatophyta</taxon>
        <taxon>Magnoliopsida</taxon>
        <taxon>eudicotyledons</taxon>
        <taxon>Gunneridae</taxon>
        <taxon>Pentapetalae</taxon>
        <taxon>asterids</taxon>
        <taxon>lamiids</taxon>
        <taxon>Solanales</taxon>
        <taxon>Solanaceae</taxon>
        <taxon>Solanoideae</taxon>
        <taxon>Solaneae</taxon>
        <taxon>Solanum</taxon>
        <taxon>Solanum subgen. Lycopersicon</taxon>
    </lineage>
</organism>